<keyword evidence="8" id="KW-1185">Reference proteome</keyword>
<proteinExistence type="predicted"/>
<evidence type="ECO:0000256" key="3">
    <source>
        <dbReference type="ARBA" id="ARBA00022737"/>
    </source>
</evidence>
<evidence type="ECO:0000313" key="7">
    <source>
        <dbReference type="EMBL" id="QCZ92482.1"/>
    </source>
</evidence>
<dbReference type="RefSeq" id="WP_139755235.1">
    <property type="nucleotide sequence ID" value="NZ_CP039852.1"/>
</dbReference>
<dbReference type="GO" id="GO:0019867">
    <property type="term" value="C:outer membrane"/>
    <property type="evidence" value="ECO:0007669"/>
    <property type="project" value="InterPro"/>
</dbReference>
<dbReference type="AlphaFoldDB" id="A0A5B7YA10"/>
<reference evidence="7 8" key="1">
    <citation type="submission" date="2019-04" db="EMBL/GenBank/DDBJ databases">
        <title>Salinimonas iocasae sp. nov., a halophilic bacterium isolated from the outer tube casing of tubeworms in Okinawa Trough.</title>
        <authorList>
            <person name="Zhang H."/>
            <person name="Wang H."/>
            <person name="Li C."/>
        </authorList>
    </citation>
    <scope>NUCLEOTIDE SEQUENCE [LARGE SCALE GENOMIC DNA]</scope>
    <source>
        <strain evidence="7 8">KX18D6</strain>
    </source>
</reference>
<dbReference type="InterPro" id="IPR011990">
    <property type="entry name" value="TPR-like_helical_dom_sf"/>
</dbReference>
<dbReference type="OrthoDB" id="174989at2"/>
<dbReference type="Proteomes" id="UP000304912">
    <property type="component" value="Chromosome"/>
</dbReference>
<dbReference type="SUPFAM" id="SSF48452">
    <property type="entry name" value="TPR-like"/>
    <property type="match status" value="1"/>
</dbReference>
<accession>A0A5B7YA10</accession>
<dbReference type="Pfam" id="PF05420">
    <property type="entry name" value="BCSC_C"/>
    <property type="match status" value="1"/>
</dbReference>
<dbReference type="KEGG" id="salk:FBQ74_02885"/>
<feature type="chain" id="PRO_5022976708" description="Cellulose synthase operon C C-terminal domain-containing protein" evidence="5">
    <location>
        <begin position="22"/>
        <end position="786"/>
    </location>
</feature>
<dbReference type="GO" id="GO:0030244">
    <property type="term" value="P:cellulose biosynthetic process"/>
    <property type="evidence" value="ECO:0007669"/>
    <property type="project" value="InterPro"/>
</dbReference>
<evidence type="ECO:0000256" key="2">
    <source>
        <dbReference type="ARBA" id="ARBA00022729"/>
    </source>
</evidence>
<protein>
    <recommendedName>
        <fullName evidence="6">Cellulose synthase operon C C-terminal domain-containing protein</fullName>
    </recommendedName>
</protein>
<keyword evidence="3" id="KW-0677">Repeat</keyword>
<dbReference type="Gene3D" id="1.25.40.10">
    <property type="entry name" value="Tetratricopeptide repeat domain"/>
    <property type="match status" value="1"/>
</dbReference>
<gene>
    <name evidence="7" type="ORF">FBQ74_02885</name>
</gene>
<dbReference type="EMBL" id="CP039852">
    <property type="protein sequence ID" value="QCZ92482.1"/>
    <property type="molecule type" value="Genomic_DNA"/>
</dbReference>
<feature type="domain" description="Cellulose synthase operon C C-terminal" evidence="6">
    <location>
        <begin position="454"/>
        <end position="761"/>
    </location>
</feature>
<name>A0A5B7YA10_9ALTE</name>
<comment type="function">
    <text evidence="1">Required for maximal bacterial cellulose synthesis.</text>
</comment>
<keyword evidence="2 5" id="KW-0732">Signal</keyword>
<dbReference type="InterPro" id="IPR008410">
    <property type="entry name" value="BCSC_C"/>
</dbReference>
<evidence type="ECO:0000256" key="1">
    <source>
        <dbReference type="ARBA" id="ARBA00003476"/>
    </source>
</evidence>
<evidence type="ECO:0000256" key="5">
    <source>
        <dbReference type="SAM" id="SignalP"/>
    </source>
</evidence>
<evidence type="ECO:0000259" key="6">
    <source>
        <dbReference type="Pfam" id="PF05420"/>
    </source>
</evidence>
<feature type="signal peptide" evidence="5">
    <location>
        <begin position="1"/>
        <end position="21"/>
    </location>
</feature>
<evidence type="ECO:0000256" key="4">
    <source>
        <dbReference type="ARBA" id="ARBA00022803"/>
    </source>
</evidence>
<organism evidence="7 8">
    <name type="scientific">Salinimonas iocasae</name>
    <dbReference type="NCBI Taxonomy" id="2572577"/>
    <lineage>
        <taxon>Bacteria</taxon>
        <taxon>Pseudomonadati</taxon>
        <taxon>Pseudomonadota</taxon>
        <taxon>Gammaproteobacteria</taxon>
        <taxon>Alteromonadales</taxon>
        <taxon>Alteromonadaceae</taxon>
        <taxon>Alteromonas/Salinimonas group</taxon>
        <taxon>Salinimonas</taxon>
    </lineage>
</organism>
<evidence type="ECO:0000313" key="8">
    <source>
        <dbReference type="Proteomes" id="UP000304912"/>
    </source>
</evidence>
<sequence>MKVLRYAATAFFGFLSTPTVAQVATDYKNDNVGEKPQTNAAQVVPENEPDTTGVWYHINQKEVELAQREFARLKAESPGWRPADTLIQALANVQGRKLTNEIAIEANTPDKPSPPSLFTRLASMSEAQRKHANADFLHRAAAQAAKTDNADFHALLGWTYLSQAEFGSAISEFASARRLASSPLHNQGLALAVTGAFDVALRDGDITQIKQLRATYPNIPLNEQITAAGWARYDDQNFEQALTYFALSDFTQGQVLALTRLRQPARAAEIACAQSEQQSMRDHCAGYWSLQQSERYQRGAFSQSLQAADNIQKSRALTPEEKELRAWAQLNSGRNEQAEISFKALLATQPDNQDFAYALLSVAPDSKHDSLAQRFPAVRQLIATRQAGQAWQRKQFLLATSAFSPFGLAATPDEYGLSVYAGSSGRQRSGAQGLGNFDILRGTVGITDAVDSLRWDVRLDYEQLYSGEPAAGSWFGDGQVTDVFGGITGFEDTGVHGSVQYETNALTLYGELNYALFSQPVEAKLTGQIAATWFSERAVTAVNFYHLRVEDSLLSMGSTYFEYSDEAFGGVHKHGVKALYSRRVADNTALSVSGVADAYSGRLSTSNHHRGLRLDLSYDVADAVTSRIDYWRIGPFVSWEGFDENRSGFTRGHGGYFSPEDLWSTGVYTELLTSEGAQWQVKAALSAGYNRISENQAERFPLLSASVAEPVIPSGSSSGLAGQVTLEGQYTLSHHWLIAGYVQQAYAVEYQATWAGLEIRWHAGPATGVTSDTLLLNDAAVSGYVF</sequence>
<keyword evidence="4" id="KW-0802">TPR repeat</keyword>